<dbReference type="Pfam" id="PF00294">
    <property type="entry name" value="PfkB"/>
    <property type="match status" value="1"/>
</dbReference>
<dbReference type="InterPro" id="IPR011611">
    <property type="entry name" value="PfkB_dom"/>
</dbReference>
<comment type="caution">
    <text evidence="4">The sequence shown here is derived from an EMBL/GenBank/DDBJ whole genome shotgun (WGS) entry which is preliminary data.</text>
</comment>
<accession>A0ABW8ALT1</accession>
<dbReference type="PANTHER" id="PTHR10584:SF166">
    <property type="entry name" value="RIBOKINASE"/>
    <property type="match status" value="1"/>
</dbReference>
<dbReference type="SUPFAM" id="SSF53613">
    <property type="entry name" value="Ribokinase-like"/>
    <property type="match status" value="1"/>
</dbReference>
<reference evidence="4 5" key="1">
    <citation type="submission" date="2024-10" db="EMBL/GenBank/DDBJ databases">
        <title>The Natural Products Discovery Center: Release of the First 8490 Sequenced Strains for Exploring Actinobacteria Biosynthetic Diversity.</title>
        <authorList>
            <person name="Kalkreuter E."/>
            <person name="Kautsar S.A."/>
            <person name="Yang D."/>
            <person name="Bader C.D."/>
            <person name="Teijaro C.N."/>
            <person name="Fluegel L."/>
            <person name="Davis C.M."/>
            <person name="Simpson J.R."/>
            <person name="Lauterbach L."/>
            <person name="Steele A.D."/>
            <person name="Gui C."/>
            <person name="Meng S."/>
            <person name="Li G."/>
            <person name="Viehrig K."/>
            <person name="Ye F."/>
            <person name="Su P."/>
            <person name="Kiefer A.F."/>
            <person name="Nichols A."/>
            <person name="Cepeda A.J."/>
            <person name="Yan W."/>
            <person name="Fan B."/>
            <person name="Jiang Y."/>
            <person name="Adhikari A."/>
            <person name="Zheng C.-J."/>
            <person name="Schuster L."/>
            <person name="Cowan T.M."/>
            <person name="Smanski M.J."/>
            <person name="Chevrette M.G."/>
            <person name="De Carvalho L.P.S."/>
            <person name="Shen B."/>
        </authorList>
    </citation>
    <scope>NUCLEOTIDE SEQUENCE [LARGE SCALE GENOMIC DNA]</scope>
    <source>
        <strain evidence="4 5">NPDC049639</strain>
    </source>
</reference>
<keyword evidence="2 4" id="KW-0418">Kinase</keyword>
<feature type="domain" description="Carbohydrate kinase PfkB" evidence="3">
    <location>
        <begin position="19"/>
        <end position="281"/>
    </location>
</feature>
<evidence type="ECO:0000313" key="4">
    <source>
        <dbReference type="EMBL" id="MFI7587339.1"/>
    </source>
</evidence>
<dbReference type="EMBL" id="JBITLV010000003">
    <property type="protein sequence ID" value="MFI7587339.1"/>
    <property type="molecule type" value="Genomic_DNA"/>
</dbReference>
<dbReference type="PANTHER" id="PTHR10584">
    <property type="entry name" value="SUGAR KINASE"/>
    <property type="match status" value="1"/>
</dbReference>
<dbReference type="Gene3D" id="3.40.1190.20">
    <property type="match status" value="1"/>
</dbReference>
<organism evidence="4 5">
    <name type="scientific">Spongisporangium articulatum</name>
    <dbReference type="NCBI Taxonomy" id="3362603"/>
    <lineage>
        <taxon>Bacteria</taxon>
        <taxon>Bacillati</taxon>
        <taxon>Actinomycetota</taxon>
        <taxon>Actinomycetes</taxon>
        <taxon>Kineosporiales</taxon>
        <taxon>Kineosporiaceae</taxon>
        <taxon>Spongisporangium</taxon>
    </lineage>
</organism>
<evidence type="ECO:0000256" key="2">
    <source>
        <dbReference type="ARBA" id="ARBA00022777"/>
    </source>
</evidence>
<evidence type="ECO:0000313" key="5">
    <source>
        <dbReference type="Proteomes" id="UP001612915"/>
    </source>
</evidence>
<gene>
    <name evidence="4" type="ORF">ACIB24_09725</name>
</gene>
<name>A0ABW8ALT1_9ACTN</name>
<sequence>MTDPVLVCVGNLTVDDAVSPTGERTESVGGDALFAALGARLAGGSPRVLAPLGADAPEALLAALRTAGTDPDTLPRRGTPTVRNVVRYAETGGRTWELVLGESHFEELSVWPADVPTAALAADGLLLSAMALRPQLELAAWLRPRTGATIYFDPQEDYVAGHEAALLEAVAACDVFLPSEVEAVALSGTDDLDEAVARFLQLGPSAVVVKRAEAGCLVATRTTPRPVAVPAEVVEPVDSTGAGDTFCGAFAAEHLRSGDAVAAARAGAAAARVAVGGPGLDALLTAVATLGAVPR</sequence>
<evidence type="ECO:0000256" key="1">
    <source>
        <dbReference type="ARBA" id="ARBA00022679"/>
    </source>
</evidence>
<protein>
    <submittedName>
        <fullName evidence="4">Carbohydrate kinase family protein</fullName>
        <ecNumber evidence="4">2.7.1.-</ecNumber>
    </submittedName>
</protein>
<evidence type="ECO:0000259" key="3">
    <source>
        <dbReference type="Pfam" id="PF00294"/>
    </source>
</evidence>
<dbReference type="RefSeq" id="WP_398278846.1">
    <property type="nucleotide sequence ID" value="NZ_JBITLV010000003.1"/>
</dbReference>
<dbReference type="Proteomes" id="UP001612915">
    <property type="component" value="Unassembled WGS sequence"/>
</dbReference>
<proteinExistence type="predicted"/>
<keyword evidence="1 4" id="KW-0808">Transferase</keyword>
<dbReference type="EC" id="2.7.1.-" evidence="4"/>
<keyword evidence="5" id="KW-1185">Reference proteome</keyword>
<dbReference type="PROSITE" id="PS00584">
    <property type="entry name" value="PFKB_KINASES_2"/>
    <property type="match status" value="1"/>
</dbReference>
<dbReference type="InterPro" id="IPR029056">
    <property type="entry name" value="Ribokinase-like"/>
</dbReference>
<dbReference type="InterPro" id="IPR002173">
    <property type="entry name" value="Carboh/pur_kinase_PfkB_CS"/>
</dbReference>
<dbReference type="GO" id="GO:0016301">
    <property type="term" value="F:kinase activity"/>
    <property type="evidence" value="ECO:0007669"/>
    <property type="project" value="UniProtKB-KW"/>
</dbReference>